<accession>A0AAE0SPY5</accession>
<dbReference type="Proteomes" id="UP001195483">
    <property type="component" value="Unassembled WGS sequence"/>
</dbReference>
<sequence>MKLYLIECFQLCWLMAIQEPPVVLGTETMYAQDVDLNLYTRCTRYGNRQKYKTIRGGESRTGRIEQHAGDKHDLVKMTLHTPIVEIHIHGAQHGLKTHNPVAITSSESSSGVTCDSLYASKDQSRDSGIGYQLQPVVTTYTKVSDERQQACQISPPTRNVSNDVQNENPGILTPKIKEINMRGMLQQGIMFNLKKIQTGCVQE</sequence>
<reference evidence="2" key="1">
    <citation type="journal article" date="2021" name="Genome Biol. Evol.">
        <title>A High-Quality Reference Genome for a Parasitic Bivalve with Doubly Uniparental Inheritance (Bivalvia: Unionida).</title>
        <authorList>
            <person name="Smith C.H."/>
        </authorList>
    </citation>
    <scope>NUCLEOTIDE SEQUENCE</scope>
    <source>
        <strain evidence="2">CHS0354</strain>
    </source>
</reference>
<reference evidence="2" key="2">
    <citation type="journal article" date="2021" name="Genome Biol. Evol.">
        <title>Developing a high-quality reference genome for a parasitic bivalve with doubly uniparental inheritance (Bivalvia: Unionida).</title>
        <authorList>
            <person name="Smith C.H."/>
        </authorList>
    </citation>
    <scope>NUCLEOTIDE SEQUENCE</scope>
    <source>
        <strain evidence="2">CHS0354</strain>
        <tissue evidence="2">Mantle</tissue>
    </source>
</reference>
<proteinExistence type="predicted"/>
<dbReference type="AlphaFoldDB" id="A0AAE0SPY5"/>
<evidence type="ECO:0000313" key="2">
    <source>
        <dbReference type="EMBL" id="KAK3596062.1"/>
    </source>
</evidence>
<feature type="chain" id="PRO_5042160873" evidence="1">
    <location>
        <begin position="26"/>
        <end position="203"/>
    </location>
</feature>
<keyword evidence="3" id="KW-1185">Reference proteome</keyword>
<dbReference type="EMBL" id="JAEAOA010000007">
    <property type="protein sequence ID" value="KAK3596062.1"/>
    <property type="molecule type" value="Genomic_DNA"/>
</dbReference>
<name>A0AAE0SPY5_9BIVA</name>
<reference evidence="2" key="3">
    <citation type="submission" date="2023-05" db="EMBL/GenBank/DDBJ databases">
        <authorList>
            <person name="Smith C.H."/>
        </authorList>
    </citation>
    <scope>NUCLEOTIDE SEQUENCE</scope>
    <source>
        <strain evidence="2">CHS0354</strain>
        <tissue evidence="2">Mantle</tissue>
    </source>
</reference>
<feature type="signal peptide" evidence="1">
    <location>
        <begin position="1"/>
        <end position="25"/>
    </location>
</feature>
<protein>
    <submittedName>
        <fullName evidence="2">Uncharacterized protein</fullName>
    </submittedName>
</protein>
<comment type="caution">
    <text evidence="2">The sequence shown here is derived from an EMBL/GenBank/DDBJ whole genome shotgun (WGS) entry which is preliminary data.</text>
</comment>
<evidence type="ECO:0000256" key="1">
    <source>
        <dbReference type="SAM" id="SignalP"/>
    </source>
</evidence>
<keyword evidence="1" id="KW-0732">Signal</keyword>
<gene>
    <name evidence="2" type="ORF">CHS0354_000002</name>
</gene>
<organism evidence="2 3">
    <name type="scientific">Potamilus streckersoni</name>
    <dbReference type="NCBI Taxonomy" id="2493646"/>
    <lineage>
        <taxon>Eukaryota</taxon>
        <taxon>Metazoa</taxon>
        <taxon>Spiralia</taxon>
        <taxon>Lophotrochozoa</taxon>
        <taxon>Mollusca</taxon>
        <taxon>Bivalvia</taxon>
        <taxon>Autobranchia</taxon>
        <taxon>Heteroconchia</taxon>
        <taxon>Palaeoheterodonta</taxon>
        <taxon>Unionida</taxon>
        <taxon>Unionoidea</taxon>
        <taxon>Unionidae</taxon>
        <taxon>Ambleminae</taxon>
        <taxon>Lampsilini</taxon>
        <taxon>Potamilus</taxon>
    </lineage>
</organism>
<evidence type="ECO:0000313" key="3">
    <source>
        <dbReference type="Proteomes" id="UP001195483"/>
    </source>
</evidence>